<organism evidence="1 2">
    <name type="scientific">Candidatus Nitrospira nitrificans</name>
    <dbReference type="NCBI Taxonomy" id="1742973"/>
    <lineage>
        <taxon>Bacteria</taxon>
        <taxon>Pseudomonadati</taxon>
        <taxon>Nitrospirota</taxon>
        <taxon>Nitrospiria</taxon>
        <taxon>Nitrospirales</taxon>
        <taxon>Nitrospiraceae</taxon>
        <taxon>Nitrospira</taxon>
    </lineage>
</organism>
<protein>
    <recommendedName>
        <fullName evidence="3">Peptidase S1 domain-containing protein</fullName>
    </recommendedName>
</protein>
<name>A0A0S4L6M9_9BACT</name>
<dbReference type="Proteomes" id="UP000198736">
    <property type="component" value="Unassembled WGS sequence"/>
</dbReference>
<evidence type="ECO:0008006" key="3">
    <source>
        <dbReference type="Google" id="ProtNLM"/>
    </source>
</evidence>
<keyword evidence="2" id="KW-1185">Reference proteome</keyword>
<gene>
    <name evidence="1" type="ORF">COMA2_110122</name>
</gene>
<evidence type="ECO:0000313" key="2">
    <source>
        <dbReference type="Proteomes" id="UP000198736"/>
    </source>
</evidence>
<reference evidence="2" key="1">
    <citation type="submission" date="2015-10" db="EMBL/GenBank/DDBJ databases">
        <authorList>
            <person name="Luecker S."/>
            <person name="Luecker S."/>
        </authorList>
    </citation>
    <scope>NUCLEOTIDE SEQUENCE [LARGE SCALE GENOMIC DNA]</scope>
</reference>
<evidence type="ECO:0000313" key="1">
    <source>
        <dbReference type="EMBL" id="CUS32847.1"/>
    </source>
</evidence>
<dbReference type="AlphaFoldDB" id="A0A0S4L6M9"/>
<dbReference type="RefSeq" id="WP_090894665.1">
    <property type="nucleotide sequence ID" value="NZ_CZPZ01000003.1"/>
</dbReference>
<dbReference type="InterPro" id="IPR009003">
    <property type="entry name" value="Peptidase_S1_PA"/>
</dbReference>
<dbReference type="OrthoDB" id="104542at2"/>
<proteinExistence type="predicted"/>
<dbReference type="EMBL" id="CZPZ01000003">
    <property type="protein sequence ID" value="CUS32847.1"/>
    <property type="molecule type" value="Genomic_DNA"/>
</dbReference>
<sequence length="339" mass="36791">MDVKENPVRRTTPFPFEDYIAVQQVISNLTGLEQAIAPGNAHGVGIGFRMVNGRLTDQVVVRLYVFRKLPKKLLSRSSLLSSDVDGIPIDIVESDIPFAQTGINTEWTRPLKMGYSAAHVSVGAGTMGAVVEDVNSPGSQYLLSCSHVLAPPRAPGNAIRQPSRVDDFGPPRQIATLEKFTEVKLGVQVNHVDAALARLFPGMLADNDLGKLGRLSPLNILRPGMAEGQHLRVAKLGRTTGYTEGIIDDWHCNERITVDTPEGPCTAWFEEQLSVAPDGWPTFSEAGDSGSIVVELKPNGRAIGMVIAGTFGRSIVTPIYKVLKVQGLGPHDHWEVRFI</sequence>
<dbReference type="STRING" id="1742973.COMA2_110122"/>
<accession>A0A0S4L6M9</accession>
<dbReference type="SUPFAM" id="SSF50494">
    <property type="entry name" value="Trypsin-like serine proteases"/>
    <property type="match status" value="1"/>
</dbReference>